<dbReference type="InterPro" id="IPR011990">
    <property type="entry name" value="TPR-like_helical_dom_sf"/>
</dbReference>
<feature type="compositionally biased region" description="Basic and acidic residues" evidence="2">
    <location>
        <begin position="582"/>
        <end position="591"/>
    </location>
</feature>
<protein>
    <submittedName>
        <fullName evidence="5">Sel-1 homolog 1</fullName>
    </submittedName>
</protein>
<proteinExistence type="inferred from homology"/>
<feature type="compositionally biased region" description="Low complexity" evidence="2">
    <location>
        <begin position="663"/>
        <end position="686"/>
    </location>
</feature>
<feature type="compositionally biased region" description="Basic and acidic residues" evidence="2">
    <location>
        <begin position="217"/>
        <end position="226"/>
    </location>
</feature>
<dbReference type="PANTHER" id="PTHR11102">
    <property type="entry name" value="SEL-1-LIKE PROTEIN"/>
    <property type="match status" value="1"/>
</dbReference>
<keyword evidence="6" id="KW-1185">Reference proteome</keyword>
<dbReference type="InterPro" id="IPR050767">
    <property type="entry name" value="Sel1_AlgK"/>
</dbReference>
<keyword evidence="3" id="KW-0472">Membrane</keyword>
<dbReference type="Pfam" id="PF08238">
    <property type="entry name" value="Sel1"/>
    <property type="match status" value="11"/>
</dbReference>
<dbReference type="Proteomes" id="UP001152795">
    <property type="component" value="Unassembled WGS sequence"/>
</dbReference>
<feature type="compositionally biased region" description="Acidic residues" evidence="2">
    <location>
        <begin position="144"/>
        <end position="153"/>
    </location>
</feature>
<evidence type="ECO:0000313" key="5">
    <source>
        <dbReference type="EMBL" id="CAB3992449.1"/>
    </source>
</evidence>
<dbReference type="SUPFAM" id="SSF81901">
    <property type="entry name" value="HCP-like"/>
    <property type="match status" value="3"/>
</dbReference>
<feature type="compositionally biased region" description="Polar residues" evidence="2">
    <location>
        <begin position="572"/>
        <end position="581"/>
    </location>
</feature>
<feature type="compositionally biased region" description="Basic and acidic residues" evidence="2">
    <location>
        <begin position="79"/>
        <end position="88"/>
    </location>
</feature>
<dbReference type="AlphaFoldDB" id="A0A7D9DRR1"/>
<feature type="compositionally biased region" description="Basic and acidic residues" evidence="2">
    <location>
        <begin position="162"/>
        <end position="176"/>
    </location>
</feature>
<reference evidence="5" key="1">
    <citation type="submission" date="2020-04" db="EMBL/GenBank/DDBJ databases">
        <authorList>
            <person name="Alioto T."/>
            <person name="Alioto T."/>
            <person name="Gomez Garrido J."/>
        </authorList>
    </citation>
    <scope>NUCLEOTIDE SEQUENCE</scope>
    <source>
        <strain evidence="5">A484AB</strain>
    </source>
</reference>
<feature type="compositionally biased region" description="Basic and acidic residues" evidence="2">
    <location>
        <begin position="233"/>
        <end position="315"/>
    </location>
</feature>
<feature type="compositionally biased region" description="Acidic residues" evidence="2">
    <location>
        <begin position="495"/>
        <end position="520"/>
    </location>
</feature>
<dbReference type="GO" id="GO:0036503">
    <property type="term" value="P:ERAD pathway"/>
    <property type="evidence" value="ECO:0007669"/>
    <property type="project" value="TreeGrafter"/>
</dbReference>
<gene>
    <name evidence="5" type="ORF">PACLA_8A009298</name>
</gene>
<dbReference type="PANTHER" id="PTHR11102:SF147">
    <property type="entry name" value="SEL1L ADAPTOR SUBUNIT OF ERAD E3 UBIQUITIN LIGASE"/>
    <property type="match status" value="1"/>
</dbReference>
<keyword evidence="4" id="KW-0732">Signal</keyword>
<dbReference type="OrthoDB" id="27934at2759"/>
<evidence type="ECO:0000256" key="1">
    <source>
        <dbReference type="ARBA" id="ARBA00038101"/>
    </source>
</evidence>
<feature type="compositionally biased region" description="Polar residues" evidence="2">
    <location>
        <begin position="177"/>
        <end position="212"/>
    </location>
</feature>
<feature type="signal peptide" evidence="4">
    <location>
        <begin position="1"/>
        <end position="22"/>
    </location>
</feature>
<feature type="compositionally biased region" description="Basic and acidic residues" evidence="2">
    <location>
        <begin position="50"/>
        <end position="66"/>
    </location>
</feature>
<feature type="region of interest" description="Disordered" evidence="2">
    <location>
        <begin position="24"/>
        <end position="110"/>
    </location>
</feature>
<evidence type="ECO:0000256" key="3">
    <source>
        <dbReference type="SAM" id="Phobius"/>
    </source>
</evidence>
<feature type="compositionally biased region" description="Acidic residues" evidence="2">
    <location>
        <begin position="443"/>
        <end position="452"/>
    </location>
</feature>
<feature type="compositionally biased region" description="Acidic residues" evidence="2">
    <location>
        <begin position="652"/>
        <end position="662"/>
    </location>
</feature>
<dbReference type="GO" id="GO:0005789">
    <property type="term" value="C:endoplasmic reticulum membrane"/>
    <property type="evidence" value="ECO:0007669"/>
    <property type="project" value="TreeGrafter"/>
</dbReference>
<name>A0A7D9DRR1_PARCT</name>
<keyword evidence="3" id="KW-0812">Transmembrane</keyword>
<feature type="compositionally biased region" description="Basic and acidic residues" evidence="2">
    <location>
        <begin position="453"/>
        <end position="468"/>
    </location>
</feature>
<organism evidence="5 6">
    <name type="scientific">Paramuricea clavata</name>
    <name type="common">Red gorgonian</name>
    <name type="synonym">Violescent sea-whip</name>
    <dbReference type="NCBI Taxonomy" id="317549"/>
    <lineage>
        <taxon>Eukaryota</taxon>
        <taxon>Metazoa</taxon>
        <taxon>Cnidaria</taxon>
        <taxon>Anthozoa</taxon>
        <taxon>Octocorallia</taxon>
        <taxon>Malacalcyonacea</taxon>
        <taxon>Plexauridae</taxon>
        <taxon>Paramuricea</taxon>
    </lineage>
</organism>
<feature type="region of interest" description="Disordered" evidence="2">
    <location>
        <begin position="414"/>
        <end position="694"/>
    </location>
</feature>
<evidence type="ECO:0000313" key="6">
    <source>
        <dbReference type="Proteomes" id="UP001152795"/>
    </source>
</evidence>
<comment type="caution">
    <text evidence="5">The sequence shown here is derived from an EMBL/GenBank/DDBJ whole genome shotgun (WGS) entry which is preliminary data.</text>
</comment>
<feature type="compositionally biased region" description="Basic and acidic residues" evidence="2">
    <location>
        <begin position="329"/>
        <end position="343"/>
    </location>
</feature>
<feature type="compositionally biased region" description="Basic and acidic residues" evidence="2">
    <location>
        <begin position="553"/>
        <end position="570"/>
    </location>
</feature>
<evidence type="ECO:0000256" key="2">
    <source>
        <dbReference type="SAM" id="MobiDB-lite"/>
    </source>
</evidence>
<comment type="similarity">
    <text evidence="1">Belongs to the sel-1 family.</text>
</comment>
<accession>A0A7D9DRR1</accession>
<dbReference type="SMART" id="SM00671">
    <property type="entry name" value="SEL1"/>
    <property type="match status" value="11"/>
</dbReference>
<feature type="region of interest" description="Disordered" evidence="2">
    <location>
        <begin position="143"/>
        <end position="370"/>
    </location>
</feature>
<keyword evidence="3" id="KW-1133">Transmembrane helix</keyword>
<feature type="transmembrane region" description="Helical" evidence="3">
    <location>
        <begin position="1256"/>
        <end position="1274"/>
    </location>
</feature>
<dbReference type="Gene3D" id="1.25.40.10">
    <property type="entry name" value="Tetratricopeptide repeat domain"/>
    <property type="match status" value="4"/>
</dbReference>
<feature type="compositionally biased region" description="Basic and acidic residues" evidence="2">
    <location>
        <begin position="419"/>
        <end position="429"/>
    </location>
</feature>
<dbReference type="InterPro" id="IPR006597">
    <property type="entry name" value="Sel1-like"/>
</dbReference>
<feature type="compositionally biased region" description="Basic and acidic residues" evidence="2">
    <location>
        <begin position="638"/>
        <end position="651"/>
    </location>
</feature>
<feature type="chain" id="PRO_5043949664" evidence="4">
    <location>
        <begin position="23"/>
        <end position="1277"/>
    </location>
</feature>
<feature type="compositionally biased region" description="Polar residues" evidence="2">
    <location>
        <begin position="68"/>
        <end position="78"/>
    </location>
</feature>
<evidence type="ECO:0000256" key="4">
    <source>
        <dbReference type="SAM" id="SignalP"/>
    </source>
</evidence>
<sequence>MVTRRAIIIFLIVYSFAELVRSDDETNNDHVGNTDTNKDRLSENTNIDSSYEKDSPDVHSDTKENIIDVNSQNLNTESNTEHKEHTIQTHEQVGITNEPENDNQGSETISETERQYFEQGDSNIEQQEQEQQGTEVHARTLDIETIEDDDDGINTEPFFPDENTKYEVHVETREPNRQQTESIPNSNMPNTESSNLEESQQNDGNFATGQFNDNEDIDLHDLEKSEQQGSSSDSHDVHIQQERSETHHKVVVESHEDHDNKVEESEQSETHHKIVMESHEDNKVEESEGQMHEEKESQISDHDAKQTGQHIEDINIHIGETSQGIDQSIESKEIDPSIERIESQSKTSDNADIPELDEGHIHSSKDIEAETNLENTLDSYIQDTLSEVIKELDDSEIIREIPREEHLGREQIVADIDGGDAHLEKRDTSLEFEPEEPVKDVAQEENLEEEETIADREGGNVNVEKQDDTSSEFEPDVTGENVAQEEQFEKKETIGDTEEASENLEIQEDSESEEAVDDSPEPQKSNRLADIDVVFLSDDKDGPESANTPGTRFSEEEKSGQDESVSKEGGDSPSQEQSSSTKEQHMSKEEQSTSTSEQHTSNEEESTSTEEQRTSNEEQSTSTEEQRTSNEEESTSTEEQHTSNEEQRTSNEEETTSNEEESSSTGTASESSTENSASSADGISSSQDEEGKKDDLGEELYKEAMTLLKNSHTKTDSRILALLEKAAYEHFHQKSQDHLGSTYMFGDSVAQNFTKAFELFEMAASVGSPKAQQMLGFMYASGINVNSSQSKALVYLTFSALGGDTMAEMMLGYRYFSGITVQENCETALTYYRRVSSKVVADVSVIGGPAVQRIRLSDEGDQNSNNAMLDEDLIQYYQFLADKGDVQAQVGLGQLHYQGGRGVEQDFARAHHYFQLAAGAGNANAYAFLGKLYSSGNSAVKADNETALKYFKKAAEQGNPVGQSGVGLMYLFGKGVEKDYALAIEYFKLAADQGWVDGQLQLGTMHYHGMGIKRDYQQALKYFNLASQSGNIQAIYYLGTMYSSGTGIVRSCRTATELFKNVAERGRWSSMLMDAHKAYKSGYTNQALLKYAYLAELGYEAAQSNVAFILDQEQNTVMSDNYTYPRALLYWTRAAEQGNVGARVKVGDYHFYGQGTNVNYETAAFHYDVAHEQHGSAQAKFNLGYMYERGLGRKQDIHLAKRYYDMAAEASPDAQAPVTLALMKLAVMYGVDWLNNNYDFWSHLQLSVDEHLGKDWDIYVMTILALLVGLLILLRWR</sequence>
<feature type="compositionally biased region" description="Basic and acidic residues" evidence="2">
    <location>
        <begin position="357"/>
        <end position="368"/>
    </location>
</feature>
<dbReference type="EMBL" id="CACRXK020002054">
    <property type="protein sequence ID" value="CAB3992449.1"/>
    <property type="molecule type" value="Genomic_DNA"/>
</dbReference>